<dbReference type="InterPro" id="IPR008278">
    <property type="entry name" value="4-PPantetheinyl_Trfase_dom"/>
</dbReference>
<dbReference type="EMBL" id="BAAAKV010000017">
    <property type="protein sequence ID" value="GAA1166181.1"/>
    <property type="molecule type" value="Genomic_DNA"/>
</dbReference>
<dbReference type="InterPro" id="IPR050559">
    <property type="entry name" value="P-Pant_transferase_sf"/>
</dbReference>
<proteinExistence type="inferred from homology"/>
<feature type="compositionally biased region" description="Pro residues" evidence="3">
    <location>
        <begin position="23"/>
        <end position="32"/>
    </location>
</feature>
<comment type="similarity">
    <text evidence="1">Belongs to the P-Pant transferase superfamily. Gsp/Sfp/HetI/AcpT family.</text>
</comment>
<evidence type="ECO:0000256" key="2">
    <source>
        <dbReference type="ARBA" id="ARBA00022679"/>
    </source>
</evidence>
<evidence type="ECO:0000313" key="5">
    <source>
        <dbReference type="EMBL" id="GAA1166181.1"/>
    </source>
</evidence>
<dbReference type="PANTHER" id="PTHR12215:SF10">
    <property type="entry name" value="L-AMINOADIPATE-SEMIALDEHYDE DEHYDROGENASE-PHOSPHOPANTETHEINYL TRANSFERASE"/>
    <property type="match status" value="1"/>
</dbReference>
<protein>
    <recommendedName>
        <fullName evidence="4">4'-phosphopantetheinyl transferase domain-containing protein</fullName>
    </recommendedName>
</protein>
<keyword evidence="6" id="KW-1185">Reference proteome</keyword>
<dbReference type="Gene3D" id="3.90.470.20">
    <property type="entry name" value="4'-phosphopantetheinyl transferase domain"/>
    <property type="match status" value="1"/>
</dbReference>
<comment type="caution">
    <text evidence="5">The sequence shown here is derived from an EMBL/GenBank/DDBJ whole genome shotgun (WGS) entry which is preliminary data.</text>
</comment>
<sequence>MTDLFRATGDAGAAAAGTHRPARPAPAGPPPDGGSAEVRQAVVGPALARHCAALLSPAERARAARTRPPARDSFTVARGLLRSVLGGRLGLHPARVPLAARCPACGGRDHGPVRLMADGTDWRLSVSHAGLLVAVAVDYAGHPVGVDVETAARTADTRLLEPRLFGPAQRRRLARLSPGERRTALLTAWTGAESYAKASGTPLGAALARIGATVDDDGRVAVARPDALGGWWVRAVPAGAPGHVASVTTRDGTRLRTD</sequence>
<gene>
    <name evidence="5" type="ORF">GCM10009654_23860</name>
</gene>
<evidence type="ECO:0000313" key="6">
    <source>
        <dbReference type="Proteomes" id="UP001501371"/>
    </source>
</evidence>
<keyword evidence="2" id="KW-0808">Transferase</keyword>
<dbReference type="InterPro" id="IPR037143">
    <property type="entry name" value="4-PPantetheinyl_Trfase_dom_sf"/>
</dbReference>
<accession>A0ABP4FC27</accession>
<reference evidence="6" key="1">
    <citation type="journal article" date="2019" name="Int. J. Syst. Evol. Microbiol.">
        <title>The Global Catalogue of Microorganisms (GCM) 10K type strain sequencing project: providing services to taxonomists for standard genome sequencing and annotation.</title>
        <authorList>
            <consortium name="The Broad Institute Genomics Platform"/>
            <consortium name="The Broad Institute Genome Sequencing Center for Infectious Disease"/>
            <person name="Wu L."/>
            <person name="Ma J."/>
        </authorList>
    </citation>
    <scope>NUCLEOTIDE SEQUENCE [LARGE SCALE GENOMIC DNA]</scope>
    <source>
        <strain evidence="6">JCM 12696</strain>
    </source>
</reference>
<feature type="domain" description="4'-phosphopantetheinyl transferase" evidence="4">
    <location>
        <begin position="143"/>
        <end position="223"/>
    </location>
</feature>
<dbReference type="Pfam" id="PF01648">
    <property type="entry name" value="ACPS"/>
    <property type="match status" value="1"/>
</dbReference>
<dbReference type="SUPFAM" id="SSF56214">
    <property type="entry name" value="4'-phosphopantetheinyl transferase"/>
    <property type="match status" value="2"/>
</dbReference>
<organism evidence="5 6">
    <name type="scientific">Streptomyces hebeiensis</name>
    <dbReference type="NCBI Taxonomy" id="229486"/>
    <lineage>
        <taxon>Bacteria</taxon>
        <taxon>Bacillati</taxon>
        <taxon>Actinomycetota</taxon>
        <taxon>Actinomycetes</taxon>
        <taxon>Kitasatosporales</taxon>
        <taxon>Streptomycetaceae</taxon>
        <taxon>Streptomyces</taxon>
    </lineage>
</organism>
<dbReference type="RefSeq" id="WP_344274249.1">
    <property type="nucleotide sequence ID" value="NZ_BAAAKV010000017.1"/>
</dbReference>
<dbReference type="PANTHER" id="PTHR12215">
    <property type="entry name" value="PHOSPHOPANTETHEINE TRANSFERASE"/>
    <property type="match status" value="1"/>
</dbReference>
<feature type="compositionally biased region" description="Low complexity" evidence="3">
    <location>
        <begin position="7"/>
        <end position="19"/>
    </location>
</feature>
<name>A0ABP4FC27_9ACTN</name>
<evidence type="ECO:0000259" key="4">
    <source>
        <dbReference type="Pfam" id="PF01648"/>
    </source>
</evidence>
<dbReference type="Proteomes" id="UP001501371">
    <property type="component" value="Unassembled WGS sequence"/>
</dbReference>
<feature type="region of interest" description="Disordered" evidence="3">
    <location>
        <begin position="1"/>
        <end position="37"/>
    </location>
</feature>
<evidence type="ECO:0000256" key="1">
    <source>
        <dbReference type="ARBA" id="ARBA00010990"/>
    </source>
</evidence>
<evidence type="ECO:0000256" key="3">
    <source>
        <dbReference type="SAM" id="MobiDB-lite"/>
    </source>
</evidence>